<sequence length="379" mass="40018">MKFVLAPDSFKESMTAKEACIAMEKGIKKVFKDAECIYVPMADGGEGTMEALVDSTKGKLYTVEVTAPLGNKTEGKFGILGDGETAVIEMAQASGLHLVESKKRNPLVTTSYGTGELIKAALDKGVKKIVVGLGGSATNDGGAGMLQALGVSLKDKEGRELAFGGGSLGSLEKIDLSNFDRRVLDIEIKGACDVKNPLSGGQGASYVFGPQKGATLEMAEILDKNLRQYGNIIRKVLGKEVDHIEGAGAAGGLGAALIGFCNCELEKGIDLVVKYSNLEEKIKNADYVFTGEGSIDFQTKFGKTPFGVAKTAKKYNIPVIAFAGKLGRGYEELYELGIDAFVGILSEVSSLDEALSKGKENLEASAENTARIISISMKK</sequence>
<dbReference type="Gene3D" id="3.40.50.10350">
    <property type="entry name" value="Glycerate kinase, domain 1"/>
    <property type="match status" value="1"/>
</dbReference>
<dbReference type="InterPro" id="IPR036129">
    <property type="entry name" value="Glycerate_kinase_sf"/>
</dbReference>
<evidence type="ECO:0000313" key="5">
    <source>
        <dbReference type="EMBL" id="SKC65435.1"/>
    </source>
</evidence>
<proteinExistence type="inferred from homology"/>
<dbReference type="GO" id="GO:0008887">
    <property type="term" value="F:glycerate kinase activity"/>
    <property type="evidence" value="ECO:0007669"/>
    <property type="project" value="UniProtKB-UniRule"/>
</dbReference>
<organism evidence="5 6">
    <name type="scientific">Maledivibacter halophilus</name>
    <dbReference type="NCBI Taxonomy" id="36842"/>
    <lineage>
        <taxon>Bacteria</taxon>
        <taxon>Bacillati</taxon>
        <taxon>Bacillota</taxon>
        <taxon>Clostridia</taxon>
        <taxon>Peptostreptococcales</taxon>
        <taxon>Caminicellaceae</taxon>
        <taxon>Maledivibacter</taxon>
    </lineage>
</organism>
<dbReference type="STRING" id="36842.SAMN02194393_02009"/>
<dbReference type="EMBL" id="FUZT01000004">
    <property type="protein sequence ID" value="SKC65435.1"/>
    <property type="molecule type" value="Genomic_DNA"/>
</dbReference>
<evidence type="ECO:0000313" key="6">
    <source>
        <dbReference type="Proteomes" id="UP000190285"/>
    </source>
</evidence>
<dbReference type="Pfam" id="PF02595">
    <property type="entry name" value="Gly_kinase"/>
    <property type="match status" value="1"/>
</dbReference>
<keyword evidence="6" id="KW-1185">Reference proteome</keyword>
<dbReference type="PANTHER" id="PTHR21599:SF0">
    <property type="entry name" value="GLYCERATE KINASE"/>
    <property type="match status" value="1"/>
</dbReference>
<dbReference type="OrthoDB" id="9774290at2"/>
<dbReference type="SUPFAM" id="SSF110738">
    <property type="entry name" value="Glycerate kinase I"/>
    <property type="match status" value="1"/>
</dbReference>
<dbReference type="InterPro" id="IPR004381">
    <property type="entry name" value="Glycerate_kinase"/>
</dbReference>
<evidence type="ECO:0000256" key="3">
    <source>
        <dbReference type="ARBA" id="ARBA00022777"/>
    </source>
</evidence>
<dbReference type="RefSeq" id="WP_079491294.1">
    <property type="nucleotide sequence ID" value="NZ_FUZT01000004.1"/>
</dbReference>
<gene>
    <name evidence="5" type="ORF">SAMN02194393_02009</name>
</gene>
<dbReference type="AlphaFoldDB" id="A0A1T5KPL7"/>
<evidence type="ECO:0000256" key="1">
    <source>
        <dbReference type="ARBA" id="ARBA00006284"/>
    </source>
</evidence>
<dbReference type="Proteomes" id="UP000190285">
    <property type="component" value="Unassembled WGS sequence"/>
</dbReference>
<dbReference type="PANTHER" id="PTHR21599">
    <property type="entry name" value="GLYCERATE KINASE"/>
    <property type="match status" value="1"/>
</dbReference>
<evidence type="ECO:0000256" key="4">
    <source>
        <dbReference type="PIRNR" id="PIRNR006078"/>
    </source>
</evidence>
<name>A0A1T5KPL7_9FIRM</name>
<protein>
    <submittedName>
        <fullName evidence="5">Glycerate kinase</fullName>
    </submittedName>
</protein>
<keyword evidence="2 4" id="KW-0808">Transferase</keyword>
<dbReference type="Gene3D" id="3.90.1510.10">
    <property type="entry name" value="Glycerate kinase, domain 2"/>
    <property type="match status" value="1"/>
</dbReference>
<keyword evidence="3 4" id="KW-0418">Kinase</keyword>
<dbReference type="PIRSF" id="PIRSF006078">
    <property type="entry name" value="GlxK"/>
    <property type="match status" value="1"/>
</dbReference>
<dbReference type="InterPro" id="IPR018197">
    <property type="entry name" value="Glycerate_kinase_RE-like"/>
</dbReference>
<dbReference type="InterPro" id="IPR018193">
    <property type="entry name" value="Glyc_kinase_flavodox-like_fold"/>
</dbReference>
<evidence type="ECO:0000256" key="2">
    <source>
        <dbReference type="ARBA" id="ARBA00022679"/>
    </source>
</evidence>
<dbReference type="GO" id="GO:0031388">
    <property type="term" value="P:organic acid phosphorylation"/>
    <property type="evidence" value="ECO:0007669"/>
    <property type="project" value="UniProtKB-UniRule"/>
</dbReference>
<reference evidence="5 6" key="1">
    <citation type="submission" date="2017-02" db="EMBL/GenBank/DDBJ databases">
        <authorList>
            <person name="Peterson S.W."/>
        </authorList>
    </citation>
    <scope>NUCLEOTIDE SEQUENCE [LARGE SCALE GENOMIC DNA]</scope>
    <source>
        <strain evidence="5 6">M1</strain>
    </source>
</reference>
<comment type="similarity">
    <text evidence="1 4">Belongs to the glycerate kinase type-1 family.</text>
</comment>
<accession>A0A1T5KPL7</accession>
<dbReference type="NCBIfam" id="TIGR00045">
    <property type="entry name" value="glycerate kinase"/>
    <property type="match status" value="1"/>
</dbReference>